<evidence type="ECO:0000313" key="3">
    <source>
        <dbReference type="Proteomes" id="UP001596989"/>
    </source>
</evidence>
<reference evidence="3" key="1">
    <citation type="journal article" date="2019" name="Int. J. Syst. Evol. Microbiol.">
        <title>The Global Catalogue of Microorganisms (GCM) 10K type strain sequencing project: providing services to taxonomists for standard genome sequencing and annotation.</title>
        <authorList>
            <consortium name="The Broad Institute Genomics Platform"/>
            <consortium name="The Broad Institute Genome Sequencing Center for Infectious Disease"/>
            <person name="Wu L."/>
            <person name="Ma J."/>
        </authorList>
    </citation>
    <scope>NUCLEOTIDE SEQUENCE [LARGE SCALE GENOMIC DNA]</scope>
    <source>
        <strain evidence="3">CCUG 59129</strain>
    </source>
</reference>
<dbReference type="RefSeq" id="WP_377564916.1">
    <property type="nucleotide sequence ID" value="NZ_JBHTJZ010000020.1"/>
</dbReference>
<keyword evidence="3" id="KW-1185">Reference proteome</keyword>
<organism evidence="2 3">
    <name type="scientific">Paenibacillus chungangensis</name>
    <dbReference type="NCBI Taxonomy" id="696535"/>
    <lineage>
        <taxon>Bacteria</taxon>
        <taxon>Bacillati</taxon>
        <taxon>Bacillota</taxon>
        <taxon>Bacilli</taxon>
        <taxon>Bacillales</taxon>
        <taxon>Paenibacillaceae</taxon>
        <taxon>Paenibacillus</taxon>
    </lineage>
</organism>
<keyword evidence="1" id="KW-0472">Membrane</keyword>
<protein>
    <recommendedName>
        <fullName evidence="4">Flp pilus assembly protein CpaB</fullName>
    </recommendedName>
</protein>
<feature type="transmembrane region" description="Helical" evidence="1">
    <location>
        <begin position="21"/>
        <end position="42"/>
    </location>
</feature>
<accession>A0ABW3HSQ3</accession>
<keyword evidence="1" id="KW-0812">Transmembrane</keyword>
<evidence type="ECO:0008006" key="4">
    <source>
        <dbReference type="Google" id="ProtNLM"/>
    </source>
</evidence>
<sequence>MEAVIKKRKAQTKTQTSNADRIALVAAIIVAAGSAVAFNALLKDRTEKEEVPPVVGVL</sequence>
<dbReference type="EMBL" id="JBHTJZ010000020">
    <property type="protein sequence ID" value="MFD0960427.1"/>
    <property type="molecule type" value="Genomic_DNA"/>
</dbReference>
<gene>
    <name evidence="2" type="ORF">ACFQ2I_13625</name>
</gene>
<comment type="caution">
    <text evidence="2">The sequence shown here is derived from an EMBL/GenBank/DDBJ whole genome shotgun (WGS) entry which is preliminary data.</text>
</comment>
<evidence type="ECO:0000256" key="1">
    <source>
        <dbReference type="SAM" id="Phobius"/>
    </source>
</evidence>
<keyword evidence="1" id="KW-1133">Transmembrane helix</keyword>
<evidence type="ECO:0000313" key="2">
    <source>
        <dbReference type="EMBL" id="MFD0960427.1"/>
    </source>
</evidence>
<name>A0ABW3HSQ3_9BACL</name>
<proteinExistence type="predicted"/>
<dbReference type="Proteomes" id="UP001596989">
    <property type="component" value="Unassembled WGS sequence"/>
</dbReference>